<dbReference type="Proteomes" id="UP000500857">
    <property type="component" value="Chromosome"/>
</dbReference>
<organism evidence="2 3">
    <name type="scientific">Oxynema aestuarii AP17</name>
    <dbReference type="NCBI Taxonomy" id="2064643"/>
    <lineage>
        <taxon>Bacteria</taxon>
        <taxon>Bacillati</taxon>
        <taxon>Cyanobacteriota</taxon>
        <taxon>Cyanophyceae</taxon>
        <taxon>Oscillatoriophycideae</taxon>
        <taxon>Oscillatoriales</taxon>
        <taxon>Oscillatoriaceae</taxon>
        <taxon>Oxynema</taxon>
        <taxon>Oxynema aestuarii</taxon>
    </lineage>
</organism>
<dbReference type="RefSeq" id="WP_168571370.1">
    <property type="nucleotide sequence ID" value="NZ_CP051167.1"/>
</dbReference>
<evidence type="ECO:0000313" key="2">
    <source>
        <dbReference type="EMBL" id="QIZ73224.1"/>
    </source>
</evidence>
<reference evidence="2 3" key="1">
    <citation type="submission" date="2020-04" db="EMBL/GenBank/DDBJ databases">
        <authorList>
            <person name="Basu S."/>
            <person name="Maruthanayagam V."/>
            <person name="Chakraborty S."/>
            <person name="Pramanik A."/>
            <person name="Mukherjee J."/>
            <person name="Brink B."/>
        </authorList>
    </citation>
    <scope>NUCLEOTIDE SEQUENCE [LARGE SCALE GENOMIC DNA]</scope>
    <source>
        <strain evidence="2 3">AP17</strain>
    </source>
</reference>
<evidence type="ECO:0000256" key="1">
    <source>
        <dbReference type="SAM" id="MobiDB-lite"/>
    </source>
</evidence>
<proteinExistence type="predicted"/>
<feature type="region of interest" description="Disordered" evidence="1">
    <location>
        <begin position="35"/>
        <end position="56"/>
    </location>
</feature>
<name>A0A6H1U309_9CYAN</name>
<protein>
    <submittedName>
        <fullName evidence="2">Uncharacterized protein</fullName>
    </submittedName>
</protein>
<accession>A0A6H1U309</accession>
<dbReference type="EMBL" id="CP051167">
    <property type="protein sequence ID" value="QIZ73224.1"/>
    <property type="molecule type" value="Genomic_DNA"/>
</dbReference>
<sequence>MQVKIKSWGVFWQRLRRRSPLVSISGAIAREIAGRGGRSTPLSPLPLARSRSPNNDPIGCAISRENSTNDDSILKPWDPTWRSPISSFPNAKNDGRSSRKKIIYFLESDRPRKEYALIWIFQP</sequence>
<dbReference type="KEGG" id="oxy:HCG48_23660"/>
<keyword evidence="3" id="KW-1185">Reference proteome</keyword>
<evidence type="ECO:0000313" key="3">
    <source>
        <dbReference type="Proteomes" id="UP000500857"/>
    </source>
</evidence>
<dbReference type="AlphaFoldDB" id="A0A6H1U309"/>
<gene>
    <name evidence="2" type="ORF">HCG48_23660</name>
</gene>